<feature type="region of interest" description="Disordered" evidence="7">
    <location>
        <begin position="1532"/>
        <end position="1581"/>
    </location>
</feature>
<evidence type="ECO:0000256" key="2">
    <source>
        <dbReference type="ARBA" id="ARBA00022729"/>
    </source>
</evidence>
<feature type="domain" description="SLH" evidence="10">
    <location>
        <begin position="1708"/>
        <end position="1762"/>
    </location>
</feature>
<evidence type="ECO:0000256" key="1">
    <source>
        <dbReference type="ARBA" id="ARBA00009209"/>
    </source>
</evidence>
<dbReference type="PRINTS" id="PR00735">
    <property type="entry name" value="GLHYDRLASE8"/>
</dbReference>
<dbReference type="Proteomes" id="UP001500340">
    <property type="component" value="Unassembled WGS sequence"/>
</dbReference>
<comment type="caution">
    <text evidence="11">The sequence shown here is derived from an EMBL/GenBank/DDBJ whole genome shotgun (WGS) entry which is preliminary data.</text>
</comment>
<keyword evidence="12" id="KW-1185">Reference proteome</keyword>
<dbReference type="SUPFAM" id="SSF49363">
    <property type="entry name" value="Purple acid phosphatase, N-terminal domain"/>
    <property type="match status" value="1"/>
</dbReference>
<accession>A0ABP3I7T2</accession>
<feature type="domain" description="SLH" evidence="10">
    <location>
        <begin position="1645"/>
        <end position="1703"/>
    </location>
</feature>
<evidence type="ECO:0000259" key="9">
    <source>
        <dbReference type="PROSITE" id="PS50853"/>
    </source>
</evidence>
<dbReference type="SUPFAM" id="SSF56300">
    <property type="entry name" value="Metallo-dependent phosphatases"/>
    <property type="match status" value="1"/>
</dbReference>
<keyword evidence="6" id="KW-0624">Polysaccharide degradation</keyword>
<dbReference type="InterPro" id="IPR002037">
    <property type="entry name" value="Glyco_hydro_8"/>
</dbReference>
<protein>
    <recommendedName>
        <fullName evidence="6">Glucanase</fullName>
        <ecNumber evidence="6">3.2.1.-</ecNumber>
    </recommendedName>
</protein>
<dbReference type="Pfam" id="PF00041">
    <property type="entry name" value="fn3"/>
    <property type="match status" value="3"/>
</dbReference>
<dbReference type="Pfam" id="PF16656">
    <property type="entry name" value="Pur_ac_phosph_N"/>
    <property type="match status" value="1"/>
</dbReference>
<evidence type="ECO:0000256" key="3">
    <source>
        <dbReference type="ARBA" id="ARBA00022801"/>
    </source>
</evidence>
<dbReference type="SMART" id="SM00060">
    <property type="entry name" value="FN3"/>
    <property type="match status" value="3"/>
</dbReference>
<dbReference type="Pfam" id="PF00149">
    <property type="entry name" value="Metallophos"/>
    <property type="match status" value="1"/>
</dbReference>
<dbReference type="EMBL" id="BAAACX010000009">
    <property type="protein sequence ID" value="GAA0393539.1"/>
    <property type="molecule type" value="Genomic_DNA"/>
</dbReference>
<dbReference type="Gene3D" id="1.50.10.10">
    <property type="match status" value="1"/>
</dbReference>
<dbReference type="Pfam" id="PF01270">
    <property type="entry name" value="Glyco_hydro_8"/>
    <property type="match status" value="1"/>
</dbReference>
<dbReference type="CDD" id="cd00063">
    <property type="entry name" value="FN3"/>
    <property type="match status" value="3"/>
</dbReference>
<keyword evidence="3 6" id="KW-0378">Hydrolase</keyword>
<dbReference type="InterPro" id="IPR029052">
    <property type="entry name" value="Metallo-depent_PP-like"/>
</dbReference>
<evidence type="ECO:0000259" key="10">
    <source>
        <dbReference type="PROSITE" id="PS51272"/>
    </source>
</evidence>
<feature type="signal peptide" evidence="8">
    <location>
        <begin position="1"/>
        <end position="31"/>
    </location>
</feature>
<dbReference type="InterPro" id="IPR004843">
    <property type="entry name" value="Calcineurin-like_PHP"/>
</dbReference>
<proteinExistence type="inferred from homology"/>
<organism evidence="11 12">
    <name type="scientific">Paenibacillus motobuensis</name>
    <dbReference type="NCBI Taxonomy" id="295324"/>
    <lineage>
        <taxon>Bacteria</taxon>
        <taxon>Bacillati</taxon>
        <taxon>Bacillota</taxon>
        <taxon>Bacilli</taxon>
        <taxon>Bacillales</taxon>
        <taxon>Paenibacillaceae</taxon>
        <taxon>Paenibacillus</taxon>
    </lineage>
</organism>
<reference evidence="12" key="1">
    <citation type="journal article" date="2019" name="Int. J. Syst. Evol. Microbiol.">
        <title>The Global Catalogue of Microorganisms (GCM) 10K type strain sequencing project: providing services to taxonomists for standard genome sequencing and annotation.</title>
        <authorList>
            <consortium name="The Broad Institute Genomics Platform"/>
            <consortium name="The Broad Institute Genome Sequencing Center for Infectious Disease"/>
            <person name="Wu L."/>
            <person name="Ma J."/>
        </authorList>
    </citation>
    <scope>NUCLEOTIDE SEQUENCE [LARGE SCALE GENOMIC DNA]</scope>
    <source>
        <strain evidence="12">JCM 12774</strain>
    </source>
</reference>
<comment type="similarity">
    <text evidence="1 6">Belongs to the glycosyl hydrolase 8 (cellulase D) family.</text>
</comment>
<keyword evidence="4 6" id="KW-0326">Glycosidase</keyword>
<sequence length="1762" mass="194460">MKNLVKPKWQRPLSLLLIFMLLFQMAGIVSADGPLVDHAQGVAPGYIVDNTALSTGEVTGTQILESVPNATDAVYVAQSLGREVIAQWVFQNEGDNGTFVATDGKYQSASILTNVGGVFENYSGSKQEISYQGWDQGNGKKYWLVTMSTAGFENIAISSEQNSSGSGPNDFKLQMSTDQATWTDVENGIIQMNTSSSYNCPNDTCKLKDLPLDGADDKELLYIRWIVNSNTPTNTVDNPSGIGGGGSSRIRNIYVTGDPITGKTPVIPTIDLSYLPKHGEESVAADAPLTVKFNKNISISSESSVSIIDGNGIRIEATVAVGGNTLHINHPEFTYGATYTVSIPRQAIIAEDGVPLVRDISWSFTTQDSPLIPKLINMTFNADPKTGIAFAWYTDIMTDTKVQVVEASRMTGEVFPEKEAMGFTGTGEEIETFMSKADRSTGHKVKFISHKAAANHLKPGTKYRFRVGNGQEWSGIGSFTTDTEQHQPYRFIVGSDSQASSKEDFEPWADTFKKARDYIGDPKFLINAGDLVDNGDLEEQWQWMLGVAQDELLNVPFVPVLGGHEIQDYDGDETTPNNNFYNHFNLPRKVVAATHDGSVYAFEYGDALYMVYNSQFDGKLNEDGTVNWDDDQHEQFWNQVDWMRNTVAKSDKKWKFVTFHKSPYAAGDNSAQWEGERIEFYKKNLIPVFDELGIDMVFEAHDHMYMRSFQMYGDQIIDPTSLDKDGEGNVINPQGTVYLMSNAFGNKFYYKNYQYELDENWEPQLIYDENGDPIWYDDYFAAVDEQPEKKMFTDVSISDQVMKFTAYTAAVEDEGKSGTVGNGLIDYDHYGIKRTDSKPNQVEAAKVTLKGNNAVLTWTAPANSKEPVRGFRIYEKNDKIKTYWSKYITIKEGQTEYSYTVEGINPGKNYDFIIKSVGRRDNSAPVEVSTLGGPVEQEPPSAPSNLKGTGVSAFQINLTWNASSGTVSPSGYHIYRDGSLAGTTVATSYNDIGLKPDTSYRYIVKAFNAEGIESLASNEIVVKTKQASEGEGPHKAFPQHTSYVQGSIKPNHVTQEQLDQTVGRLYDEWKAKYLKKHPYLQKSDPDQYYVWYADGDWFEEEYDEELGVDYMATTVSEAHGYGMLITALMGGHDPDAKKYFDGLFRYFKAHPSEINPNLMAWKQGDTGTAIVDVDGVDSATDGDMDIAYALLLADSQWGSSGEINYLAEAKKVISAIMDSEVNQTVWMLRIADWATSGKWAAATRPSDFMLQHMKDYRNVTGDSKWDRVVDTTYGIINDLYSGYSPDAGLLPDFVLKSGGKFVPAEPNFLESEYDGDYSYNSSRTPWRIGTDYLVTGDPRAKDQLSTLNRWIRGVTNGDPDQILAGYKLDGSKALEEYGDITFSAPLMVSAMIDSSNQEWLNKLWDHNAAVRTEDDVYFGNNLRLLSMIVVSGNWWTPTIVDTEAPTEPTIERAEAVSSTVVDLKWTPSSDNLGVTGYKVYRNDQVISTTTKTEYRDTGLSAGTTYKYFVVAFDAAGNLSKMSNIRYVTTLQTSGGGGSTGGSTGGSNDGGTISPPKTTVPGSGTDVVPEPDKKPETPAPAKKRFNDVGEKYLWAKNAIEELADAGIIKGTTEFTFEPSKHISRADFIVLLVRALGLEADFNANFTDVASGAYYYEALGIAKQLGIAKGIGGNKFEPKAVISRQDMMVLTARALKLAGKMNEVGSAADLSKFTDSSKLAEYAVESVASLAKAGIILGDGRAIHPVESATRAEVAVMIHRIYTR</sequence>
<keyword evidence="6" id="KW-0119">Carbohydrate metabolism</keyword>
<dbReference type="PANTHER" id="PTHR45867:SF3">
    <property type="entry name" value="ACID PHOSPHATASE TYPE 7"/>
    <property type="match status" value="1"/>
</dbReference>
<dbReference type="Pfam" id="PF13205">
    <property type="entry name" value="Big_5"/>
    <property type="match status" value="1"/>
</dbReference>
<evidence type="ECO:0000256" key="8">
    <source>
        <dbReference type="SAM" id="SignalP"/>
    </source>
</evidence>
<dbReference type="Gene3D" id="2.60.40.10">
    <property type="entry name" value="Immunoglobulins"/>
    <property type="match status" value="3"/>
</dbReference>
<gene>
    <name evidence="11" type="ORF">GCM10008933_25450</name>
</gene>
<dbReference type="InterPro" id="IPR019834">
    <property type="entry name" value="Glyco_hydro_8_CS"/>
</dbReference>
<feature type="compositionally biased region" description="Gly residues" evidence="7">
    <location>
        <begin position="1533"/>
        <end position="1548"/>
    </location>
</feature>
<dbReference type="PROSITE" id="PS51272">
    <property type="entry name" value="SLH"/>
    <property type="match status" value="3"/>
</dbReference>
<dbReference type="InterPro" id="IPR012341">
    <property type="entry name" value="6hp_glycosidase-like_sf"/>
</dbReference>
<feature type="active site" description="Nucleophile" evidence="5">
    <location>
        <position position="1181"/>
    </location>
</feature>
<feature type="domain" description="SLH" evidence="10">
    <location>
        <begin position="1581"/>
        <end position="1644"/>
    </location>
</feature>
<dbReference type="InterPro" id="IPR013783">
    <property type="entry name" value="Ig-like_fold"/>
</dbReference>
<dbReference type="Pfam" id="PF00395">
    <property type="entry name" value="SLH"/>
    <property type="match status" value="3"/>
</dbReference>
<evidence type="ECO:0000313" key="12">
    <source>
        <dbReference type="Proteomes" id="UP001500340"/>
    </source>
</evidence>
<feature type="domain" description="Fibronectin type-III" evidence="9">
    <location>
        <begin position="1444"/>
        <end position="1532"/>
    </location>
</feature>
<dbReference type="Gene3D" id="3.60.21.10">
    <property type="match status" value="1"/>
</dbReference>
<dbReference type="InterPro" id="IPR008963">
    <property type="entry name" value="Purple_acid_Pase-like_N"/>
</dbReference>
<evidence type="ECO:0000313" key="11">
    <source>
        <dbReference type="EMBL" id="GAA0393539.1"/>
    </source>
</evidence>
<evidence type="ECO:0000256" key="5">
    <source>
        <dbReference type="PROSITE-ProRule" id="PRU10058"/>
    </source>
</evidence>
<evidence type="ECO:0000256" key="7">
    <source>
        <dbReference type="SAM" id="MobiDB-lite"/>
    </source>
</evidence>
<dbReference type="SUPFAM" id="SSF49265">
    <property type="entry name" value="Fibronectin type III"/>
    <property type="match status" value="2"/>
</dbReference>
<dbReference type="PROSITE" id="PS00812">
    <property type="entry name" value="GLYCOSYL_HYDROL_F8"/>
    <property type="match status" value="1"/>
</dbReference>
<dbReference type="InterPro" id="IPR001119">
    <property type="entry name" value="SLH_dom"/>
</dbReference>
<dbReference type="EC" id="3.2.1.-" evidence="6"/>
<feature type="domain" description="Fibronectin type-III" evidence="9">
    <location>
        <begin position="942"/>
        <end position="1027"/>
    </location>
</feature>
<dbReference type="RefSeq" id="WP_343861576.1">
    <property type="nucleotide sequence ID" value="NZ_BAAACX010000009.1"/>
</dbReference>
<dbReference type="InterPro" id="IPR003961">
    <property type="entry name" value="FN3_dom"/>
</dbReference>
<name>A0ABP3I7T2_9BACL</name>
<dbReference type="SUPFAM" id="SSF48208">
    <property type="entry name" value="Six-hairpin glycosidases"/>
    <property type="match status" value="1"/>
</dbReference>
<evidence type="ECO:0000256" key="6">
    <source>
        <dbReference type="RuleBase" id="RU361167"/>
    </source>
</evidence>
<evidence type="ECO:0000256" key="4">
    <source>
        <dbReference type="ARBA" id="ARBA00023295"/>
    </source>
</evidence>
<dbReference type="InterPro" id="IPR032812">
    <property type="entry name" value="SbsA_Ig"/>
</dbReference>
<dbReference type="InterPro" id="IPR008928">
    <property type="entry name" value="6-hairpin_glycosidase_sf"/>
</dbReference>
<dbReference type="PANTHER" id="PTHR45867">
    <property type="entry name" value="PURPLE ACID PHOSPHATASE"/>
    <property type="match status" value="1"/>
</dbReference>
<feature type="chain" id="PRO_5047239884" description="Glucanase" evidence="8">
    <location>
        <begin position="32"/>
        <end position="1762"/>
    </location>
</feature>
<dbReference type="Gene3D" id="2.60.40.380">
    <property type="entry name" value="Purple acid phosphatase-like, N-terminal"/>
    <property type="match status" value="1"/>
</dbReference>
<dbReference type="PROSITE" id="PS50853">
    <property type="entry name" value="FN3"/>
    <property type="match status" value="3"/>
</dbReference>
<feature type="domain" description="Fibronectin type-III" evidence="9">
    <location>
        <begin position="838"/>
        <end position="940"/>
    </location>
</feature>
<dbReference type="InterPro" id="IPR015914">
    <property type="entry name" value="PAPs_N"/>
</dbReference>
<dbReference type="InterPro" id="IPR036116">
    <property type="entry name" value="FN3_sf"/>
</dbReference>
<keyword evidence="2 8" id="KW-0732">Signal</keyword>